<sequence>MKLIGPLTITPQVQHKPFTNTVRDALSFGLTSLHDAGSTPSPWISSLDNPNEKAASDYNLTEVIQQVPLYCFHHRRSFL</sequence>
<dbReference type="Proteomes" id="UP000307440">
    <property type="component" value="Unassembled WGS sequence"/>
</dbReference>
<reference evidence="1 2" key="1">
    <citation type="journal article" date="2019" name="Nat. Ecol. Evol.">
        <title>Megaphylogeny resolves global patterns of mushroom evolution.</title>
        <authorList>
            <person name="Varga T."/>
            <person name="Krizsan K."/>
            <person name="Foldi C."/>
            <person name="Dima B."/>
            <person name="Sanchez-Garcia M."/>
            <person name="Sanchez-Ramirez S."/>
            <person name="Szollosi G.J."/>
            <person name="Szarkandi J.G."/>
            <person name="Papp V."/>
            <person name="Albert L."/>
            <person name="Andreopoulos W."/>
            <person name="Angelini C."/>
            <person name="Antonin V."/>
            <person name="Barry K.W."/>
            <person name="Bougher N.L."/>
            <person name="Buchanan P."/>
            <person name="Buyck B."/>
            <person name="Bense V."/>
            <person name="Catcheside P."/>
            <person name="Chovatia M."/>
            <person name="Cooper J."/>
            <person name="Damon W."/>
            <person name="Desjardin D."/>
            <person name="Finy P."/>
            <person name="Geml J."/>
            <person name="Haridas S."/>
            <person name="Hughes K."/>
            <person name="Justo A."/>
            <person name="Karasinski D."/>
            <person name="Kautmanova I."/>
            <person name="Kiss B."/>
            <person name="Kocsube S."/>
            <person name="Kotiranta H."/>
            <person name="LaButti K.M."/>
            <person name="Lechner B.E."/>
            <person name="Liimatainen K."/>
            <person name="Lipzen A."/>
            <person name="Lukacs Z."/>
            <person name="Mihaltcheva S."/>
            <person name="Morgado L.N."/>
            <person name="Niskanen T."/>
            <person name="Noordeloos M.E."/>
            <person name="Ohm R.A."/>
            <person name="Ortiz-Santana B."/>
            <person name="Ovrebo C."/>
            <person name="Racz N."/>
            <person name="Riley R."/>
            <person name="Savchenko A."/>
            <person name="Shiryaev A."/>
            <person name="Soop K."/>
            <person name="Spirin V."/>
            <person name="Szebenyi C."/>
            <person name="Tomsovsky M."/>
            <person name="Tulloss R.E."/>
            <person name="Uehling J."/>
            <person name="Grigoriev I.V."/>
            <person name="Vagvolgyi C."/>
            <person name="Papp T."/>
            <person name="Martin F.M."/>
            <person name="Miettinen O."/>
            <person name="Hibbett D.S."/>
            <person name="Nagy L.G."/>
        </authorList>
    </citation>
    <scope>NUCLEOTIDE SEQUENCE [LARGE SCALE GENOMIC DNA]</scope>
    <source>
        <strain evidence="1 2">CBS 121175</strain>
    </source>
</reference>
<dbReference type="OrthoDB" id="3501663at2759"/>
<organism evidence="1 2">
    <name type="scientific">Coprinopsis marcescibilis</name>
    <name type="common">Agaric fungus</name>
    <name type="synonym">Psathyrella marcescibilis</name>
    <dbReference type="NCBI Taxonomy" id="230819"/>
    <lineage>
        <taxon>Eukaryota</taxon>
        <taxon>Fungi</taxon>
        <taxon>Dikarya</taxon>
        <taxon>Basidiomycota</taxon>
        <taxon>Agaricomycotina</taxon>
        <taxon>Agaricomycetes</taxon>
        <taxon>Agaricomycetidae</taxon>
        <taxon>Agaricales</taxon>
        <taxon>Agaricineae</taxon>
        <taxon>Psathyrellaceae</taxon>
        <taxon>Coprinopsis</taxon>
    </lineage>
</organism>
<evidence type="ECO:0000313" key="1">
    <source>
        <dbReference type="EMBL" id="TFK16602.1"/>
    </source>
</evidence>
<protein>
    <submittedName>
        <fullName evidence="1">Uncharacterized protein</fullName>
    </submittedName>
</protein>
<proteinExistence type="predicted"/>
<name>A0A5C3K9Q9_COPMA</name>
<dbReference type="AlphaFoldDB" id="A0A5C3K9Q9"/>
<evidence type="ECO:0000313" key="2">
    <source>
        <dbReference type="Proteomes" id="UP000307440"/>
    </source>
</evidence>
<gene>
    <name evidence="1" type="ORF">FA15DRAFT_676642</name>
</gene>
<accession>A0A5C3K9Q9</accession>
<dbReference type="EMBL" id="ML210722">
    <property type="protein sequence ID" value="TFK16602.1"/>
    <property type="molecule type" value="Genomic_DNA"/>
</dbReference>
<keyword evidence="2" id="KW-1185">Reference proteome</keyword>